<evidence type="ECO:0000313" key="16">
    <source>
        <dbReference type="EMBL" id="KAF6090238.1"/>
    </source>
</evidence>
<dbReference type="PANTHER" id="PTHR23037:SF35">
    <property type="entry name" value="FIBRONECTIN TYPE-III DOMAIN-CONTAINING PROTEIN"/>
    <property type="match status" value="1"/>
</dbReference>
<evidence type="ECO:0000256" key="7">
    <source>
        <dbReference type="ARBA" id="ARBA00023157"/>
    </source>
</evidence>
<evidence type="ECO:0000313" key="17">
    <source>
        <dbReference type="Proteomes" id="UP000664940"/>
    </source>
</evidence>
<dbReference type="EMBL" id="JABVXQ010000009">
    <property type="protein sequence ID" value="KAF6090238.1"/>
    <property type="molecule type" value="Genomic_DNA"/>
</dbReference>
<dbReference type="Proteomes" id="UP000664940">
    <property type="component" value="Unassembled WGS sequence"/>
</dbReference>
<comment type="caution">
    <text evidence="16">The sequence shown here is derived from an EMBL/GenBank/DDBJ whole genome shotgun (WGS) entry which is preliminary data.</text>
</comment>
<dbReference type="Gene3D" id="2.60.40.10">
    <property type="entry name" value="Immunoglobulins"/>
    <property type="match status" value="2"/>
</dbReference>
<proteinExistence type="inferred from homology"/>
<dbReference type="FunFam" id="2.60.40.10:FF:001547">
    <property type="entry name" value="Cytokine receptor-like factor 2"/>
    <property type="match status" value="1"/>
</dbReference>
<dbReference type="Pfam" id="PF21604">
    <property type="entry name" value="CRLF2_D1"/>
    <property type="match status" value="1"/>
</dbReference>
<dbReference type="InterPro" id="IPR003961">
    <property type="entry name" value="FN3_dom"/>
</dbReference>
<comment type="function">
    <text evidence="10">Receptor for thymic stromal lymphopoietin (TSLP). Forms a functional complex with TSLP and IL7R which is capable of stimulating cell proliferation through activation of STAT3 and STAT5. Also activates JAK2. Implicated in the development of the hematopoietic system.</text>
</comment>
<evidence type="ECO:0000256" key="10">
    <source>
        <dbReference type="ARBA" id="ARBA00058201"/>
    </source>
</evidence>
<dbReference type="InterPro" id="IPR036116">
    <property type="entry name" value="FN3_sf"/>
</dbReference>
<evidence type="ECO:0000259" key="15">
    <source>
        <dbReference type="Pfam" id="PF21605"/>
    </source>
</evidence>
<gene>
    <name evidence="16" type="ORF">HJG60_003318</name>
</gene>
<feature type="transmembrane region" description="Helical" evidence="13">
    <location>
        <begin position="232"/>
        <end position="252"/>
    </location>
</feature>
<evidence type="ECO:0000256" key="2">
    <source>
        <dbReference type="ARBA" id="ARBA00008159"/>
    </source>
</evidence>
<organism evidence="16 17">
    <name type="scientific">Phyllostomus discolor</name>
    <name type="common">pale spear-nosed bat</name>
    <dbReference type="NCBI Taxonomy" id="89673"/>
    <lineage>
        <taxon>Eukaryota</taxon>
        <taxon>Metazoa</taxon>
        <taxon>Chordata</taxon>
        <taxon>Craniata</taxon>
        <taxon>Vertebrata</taxon>
        <taxon>Euteleostomi</taxon>
        <taxon>Mammalia</taxon>
        <taxon>Eutheria</taxon>
        <taxon>Laurasiatheria</taxon>
        <taxon>Chiroptera</taxon>
        <taxon>Yangochiroptera</taxon>
        <taxon>Phyllostomidae</taxon>
        <taxon>Phyllostominae</taxon>
        <taxon>Phyllostomus</taxon>
    </lineage>
</organism>
<dbReference type="GO" id="GO:0004896">
    <property type="term" value="F:cytokine receptor activity"/>
    <property type="evidence" value="ECO:0007669"/>
    <property type="project" value="TreeGrafter"/>
</dbReference>
<protein>
    <recommendedName>
        <fullName evidence="11">Cytokine receptor-like factor 2</fullName>
    </recommendedName>
    <alternativeName>
        <fullName evidence="12">Thymic stromal lymphopoietin protein receptor</fullName>
    </alternativeName>
</protein>
<accession>A0A833ZCD6</accession>
<evidence type="ECO:0000256" key="4">
    <source>
        <dbReference type="ARBA" id="ARBA00022729"/>
    </source>
</evidence>
<dbReference type="CDD" id="cd00063">
    <property type="entry name" value="FN3"/>
    <property type="match status" value="1"/>
</dbReference>
<dbReference type="InterPro" id="IPR048651">
    <property type="entry name" value="CRLF2-like_D1"/>
</dbReference>
<keyword evidence="4" id="KW-0732">Signal</keyword>
<evidence type="ECO:0000256" key="13">
    <source>
        <dbReference type="SAM" id="Phobius"/>
    </source>
</evidence>
<evidence type="ECO:0000256" key="1">
    <source>
        <dbReference type="ARBA" id="ARBA00004479"/>
    </source>
</evidence>
<dbReference type="SUPFAM" id="SSF49265">
    <property type="entry name" value="Fibronectin type III"/>
    <property type="match status" value="2"/>
</dbReference>
<dbReference type="AlphaFoldDB" id="A0A833ZCD6"/>
<comment type="subcellular location">
    <subcellularLocation>
        <location evidence="1">Membrane</location>
        <topology evidence="1">Single-pass type I membrane protein</topology>
    </subcellularLocation>
</comment>
<evidence type="ECO:0000256" key="11">
    <source>
        <dbReference type="ARBA" id="ARBA00068087"/>
    </source>
</evidence>
<dbReference type="InterPro" id="IPR013783">
    <property type="entry name" value="Ig-like_fold"/>
</dbReference>
<dbReference type="InterPro" id="IPR048648">
    <property type="entry name" value="CRLF2-like_D2"/>
</dbReference>
<comment type="similarity">
    <text evidence="2">Belongs to the type I cytokine receptor family. Type 5 subfamily.</text>
</comment>
<dbReference type="PANTHER" id="PTHR23037">
    <property type="entry name" value="CYTOKINE RECEPTOR"/>
    <property type="match status" value="1"/>
</dbReference>
<keyword evidence="5 13" id="KW-1133">Transmembrane helix</keyword>
<evidence type="ECO:0000256" key="5">
    <source>
        <dbReference type="ARBA" id="ARBA00022989"/>
    </source>
</evidence>
<reference evidence="16 17" key="1">
    <citation type="journal article" date="2020" name="Nature">
        <title>Six reference-quality genomes reveal evolution of bat adaptations.</title>
        <authorList>
            <person name="Jebb D."/>
            <person name="Huang Z."/>
            <person name="Pippel M."/>
            <person name="Hughes G.M."/>
            <person name="Lavrichenko K."/>
            <person name="Devanna P."/>
            <person name="Winkler S."/>
            <person name="Jermiin L.S."/>
            <person name="Skirmuntt E.C."/>
            <person name="Katzourakis A."/>
            <person name="Burkitt-Gray L."/>
            <person name="Ray D.A."/>
            <person name="Sullivan K.A.M."/>
            <person name="Roscito J.G."/>
            <person name="Kirilenko B.M."/>
            <person name="Davalos L.M."/>
            <person name="Corthals A.P."/>
            <person name="Power M.L."/>
            <person name="Jones G."/>
            <person name="Ransome R.D."/>
            <person name="Dechmann D.K.N."/>
            <person name="Locatelli A.G."/>
            <person name="Puechmaille S.J."/>
            <person name="Fedrigo O."/>
            <person name="Jarvis E.D."/>
            <person name="Hiller M."/>
            <person name="Vernes S.C."/>
            <person name="Myers E.W."/>
            <person name="Teeling E.C."/>
        </authorList>
    </citation>
    <scope>NUCLEOTIDE SEQUENCE [LARGE SCALE GENOMIC DNA]</scope>
    <source>
        <strain evidence="16">Bat1K_MPI-CBG_1</strain>
    </source>
</reference>
<evidence type="ECO:0000256" key="8">
    <source>
        <dbReference type="ARBA" id="ARBA00023170"/>
    </source>
</evidence>
<feature type="domain" description="Cytokine receptor-like factor 2-like D1" evidence="14">
    <location>
        <begin position="43"/>
        <end position="92"/>
    </location>
</feature>
<keyword evidence="7" id="KW-1015">Disulfide bond</keyword>
<sequence>MRAAPGPWAAAATAVFLLGDFFFFFFAAGDTATGEALPIHIINFNFETVQVTWNASGPTGTNFTFHYRFRGDNCSQCPSYLLQQGLPVGCVLKAKGDLMMDFSIGNGTHTVLSRSEWISSFLKPSSPRDLQFHWREEATTVTCPDLPYRGLRYEVQHKSVFDQEWQSTEEDTCNVTIRALDADRCYSFRARVTTKESSYGPHTYPSDWSEVAHRQRGEPRASCQKTPFSSKFVLVYGTVAALIVVLLPLSVWKLHRVKKLLVPRVPDPKVTFPGLFESHQGNFQGAGRDALRPSHLKGG</sequence>
<evidence type="ECO:0000256" key="9">
    <source>
        <dbReference type="ARBA" id="ARBA00023180"/>
    </source>
</evidence>
<keyword evidence="9" id="KW-0325">Glycoprotein</keyword>
<evidence type="ECO:0000256" key="3">
    <source>
        <dbReference type="ARBA" id="ARBA00022692"/>
    </source>
</evidence>
<keyword evidence="3 13" id="KW-0812">Transmembrane</keyword>
<keyword evidence="8 16" id="KW-0675">Receptor</keyword>
<evidence type="ECO:0000256" key="6">
    <source>
        <dbReference type="ARBA" id="ARBA00023136"/>
    </source>
</evidence>
<keyword evidence="6 13" id="KW-0472">Membrane</keyword>
<evidence type="ECO:0000256" key="12">
    <source>
        <dbReference type="ARBA" id="ARBA00077227"/>
    </source>
</evidence>
<name>A0A833ZCD6_9CHIR</name>
<dbReference type="GO" id="GO:0009897">
    <property type="term" value="C:external side of plasma membrane"/>
    <property type="evidence" value="ECO:0007669"/>
    <property type="project" value="TreeGrafter"/>
</dbReference>
<feature type="domain" description="Cytokine receptor-like factor 2-like D2" evidence="15">
    <location>
        <begin position="124"/>
        <end position="217"/>
    </location>
</feature>
<dbReference type="Pfam" id="PF21605">
    <property type="entry name" value="CRLF2-like_D2"/>
    <property type="match status" value="1"/>
</dbReference>
<evidence type="ECO:0000259" key="14">
    <source>
        <dbReference type="Pfam" id="PF21604"/>
    </source>
</evidence>